<dbReference type="Pfam" id="PF01839">
    <property type="entry name" value="FG-GAP"/>
    <property type="match status" value="1"/>
</dbReference>
<dbReference type="SMART" id="SM00740">
    <property type="entry name" value="PASTA"/>
    <property type="match status" value="11"/>
</dbReference>
<sequence>MGSTQGAAESAITGAGLTVGSITTANHASVPSGRVISQAPEAGTSVAAGSAVNLVVSTGPAPVTVPNVVGSTQGAAESAITGAGLTVGSITTANDGSVPSGRVISQAPGAGARVAAGSAVDLVVSTGPAPVTVPNVVGSPQAAAQTAVTKAGLKVGTITESSHASVASGRVISQTPGAGTRVAAGSAVNLVVSTGPAPVTVPNVVGSPQAAAQTAVTKAGLKVGTITESSHASVASGRVISQTPGAGTRVAAGSAVNLVVSTGPAPVTVPNVVGSPQAAAQTAVTKAGLKVGTITESSHASVASGRVISQTPGAGARVAAGSAVNLVVSTGPAPVTVPNVVGSPQAAAQTAVTKAGLKVGTITESSHASVASGRVISQTPGAGTRVAAGSAVNLVVSTGPAPVTVPNVVGSPQAAAQTAVTKAGLKVGTITESSHASVASGRVISQTPGAGTRVAAGSAVNLVVSTGPAPVTVPNVVGSPQAAAQTAVTKAGLKVGTITESSHASVASGRVISQTPGAGTRVAAGSAVNLVVSTGPAVPNVVGLTQAAAQTAITRAGLKLGTVTSTNSQTVSIGRVISQTPQPGSKVAAGSAVNLVVSLGTAVPNVEGLTQAAAQTAITRAGLKLGTVASTNSQTVSIGRVISQAPSAGENVAAGSAVDLVVSLGAAVPNVVGLSQINAQKALAAAGLTGGMVTSTISATVPVGDVISQKPGAGTNVDPGSSVALVISSGPPVFLMGVQNDPRTGPLVNSLYRLRTDGVVSKIGDLTHRTHGLAYVGTTLYSLEELSLSPQPGASPNLHRLNPESGASLARIPLSLSTGESLEGGRGLATEPGTNLLWGLLVVTSEVNSARRLVTINPTTGLATQKTKLFGNFMDLAFDASGTLYAITDNRSAPGGAKVFPARIYTVNKSTGATTEFLDVSAGAVAGQPNFRESETIGMGSSSDLLYHLSGQHKVTPGFTKNILFETIHRTTKARTAMALTGPDFFVTTALTMVPPTSPPALGDLDASGTADLIWRNQSDGSTAIWLMNGTTIAASGFPGGVPRDWQIAGVGDVDGDGKADVIWRNSTGTVAVWLMNGVAVTAVGFPGSTSAAFEIAGVGDVNGDGKADLVWRNITDGSTAIWLMNGATIVASGFPGGVPLAWHIEGVGDVNGDGRADVIWRNGTTGGVAVWLMNGLSVTDVGFVGVAPIAFDMAGAGDVNGDGKADLIWRNQNNGSTAIWLMNGTAITTAGFPGGVPVAWKISQVGDVNGDGNADVIWRNEKSAIVAVWLMNGLSISTVGFPGSAPSDWEIQ</sequence>
<gene>
    <name evidence="3" type="ORF">PQG83_06140</name>
</gene>
<feature type="domain" description="PASTA" evidence="2">
    <location>
        <begin position="600"/>
        <end position="664"/>
    </location>
</feature>
<feature type="domain" description="PASTA" evidence="2">
    <location>
        <begin position="331"/>
        <end position="398"/>
    </location>
</feature>
<evidence type="ECO:0000313" key="4">
    <source>
        <dbReference type="Proteomes" id="UP001302494"/>
    </source>
</evidence>
<organism evidence="3 4">
    <name type="scientific">Candidatus Nitrospira neomarina</name>
    <dbReference type="NCBI Taxonomy" id="3020899"/>
    <lineage>
        <taxon>Bacteria</taxon>
        <taxon>Pseudomonadati</taxon>
        <taxon>Nitrospirota</taxon>
        <taxon>Nitrospiria</taxon>
        <taxon>Nitrospirales</taxon>
        <taxon>Nitrospiraceae</taxon>
        <taxon>Nitrospira</taxon>
    </lineage>
</organism>
<dbReference type="Pfam" id="PF03793">
    <property type="entry name" value="PASTA"/>
    <property type="match status" value="11"/>
</dbReference>
<feature type="domain" description="PASTA" evidence="2">
    <location>
        <begin position="59"/>
        <end position="126"/>
    </location>
</feature>
<reference evidence="3 4" key="1">
    <citation type="submission" date="2023-01" db="EMBL/GenBank/DDBJ databases">
        <title>Cultivation and genomic characterization of new, ubiquitous marine nitrite-oxidizing bacteria from the Nitrospirales.</title>
        <authorList>
            <person name="Mueller A.J."/>
            <person name="Daebeler A."/>
            <person name="Herbold C.W."/>
            <person name="Kirkegaard R.H."/>
            <person name="Daims H."/>
        </authorList>
    </citation>
    <scope>NUCLEOTIDE SEQUENCE [LARGE SCALE GENOMIC DNA]</scope>
    <source>
        <strain evidence="3 4">DK</strain>
    </source>
</reference>
<proteinExistence type="predicted"/>
<dbReference type="SUPFAM" id="SSF69318">
    <property type="entry name" value="Integrin alpha N-terminal domain"/>
    <property type="match status" value="1"/>
</dbReference>
<evidence type="ECO:0000259" key="2">
    <source>
        <dbReference type="PROSITE" id="PS51178"/>
    </source>
</evidence>
<feature type="domain" description="PASTA" evidence="2">
    <location>
        <begin position="263"/>
        <end position="330"/>
    </location>
</feature>
<dbReference type="PROSITE" id="PS51178">
    <property type="entry name" value="PASTA"/>
    <property type="match status" value="11"/>
</dbReference>
<feature type="domain" description="PASTA" evidence="2">
    <location>
        <begin position="665"/>
        <end position="729"/>
    </location>
</feature>
<feature type="domain" description="PASTA" evidence="2">
    <location>
        <begin position="399"/>
        <end position="466"/>
    </location>
</feature>
<dbReference type="EMBL" id="CP116968">
    <property type="protein sequence ID" value="WNM63332.1"/>
    <property type="molecule type" value="Genomic_DNA"/>
</dbReference>
<dbReference type="InterPro" id="IPR005543">
    <property type="entry name" value="PASTA_dom"/>
</dbReference>
<dbReference type="KEGG" id="nneo:PQG83_06140"/>
<dbReference type="InterPro" id="IPR013517">
    <property type="entry name" value="FG-GAP"/>
</dbReference>
<dbReference type="CDD" id="cd06577">
    <property type="entry name" value="PASTA_pknB"/>
    <property type="match status" value="11"/>
</dbReference>
<evidence type="ECO:0000256" key="1">
    <source>
        <dbReference type="ARBA" id="ARBA00022729"/>
    </source>
</evidence>
<dbReference type="InterPro" id="IPR028994">
    <property type="entry name" value="Integrin_alpha_N"/>
</dbReference>
<name>A0AA96GM30_9BACT</name>
<dbReference type="Proteomes" id="UP001302494">
    <property type="component" value="Chromosome"/>
</dbReference>
<dbReference type="RefSeq" id="WP_312747849.1">
    <property type="nucleotide sequence ID" value="NZ_CP116968.1"/>
</dbReference>
<protein>
    <submittedName>
        <fullName evidence="3">PASTA domain-containing protein</fullName>
    </submittedName>
</protein>
<dbReference type="Gene3D" id="3.30.10.20">
    <property type="match status" value="11"/>
</dbReference>
<evidence type="ECO:0000313" key="3">
    <source>
        <dbReference type="EMBL" id="WNM63332.1"/>
    </source>
</evidence>
<accession>A0AA96GM30</accession>
<feature type="domain" description="PASTA" evidence="2">
    <location>
        <begin position="127"/>
        <end position="194"/>
    </location>
</feature>
<keyword evidence="1" id="KW-0732">Signal</keyword>
<feature type="domain" description="PASTA" evidence="2">
    <location>
        <begin position="1"/>
        <end position="58"/>
    </location>
</feature>
<feature type="domain" description="PASTA" evidence="2">
    <location>
        <begin position="535"/>
        <end position="599"/>
    </location>
</feature>
<feature type="domain" description="PASTA" evidence="2">
    <location>
        <begin position="195"/>
        <end position="262"/>
    </location>
</feature>
<dbReference type="SUPFAM" id="SSF63825">
    <property type="entry name" value="YWTD domain"/>
    <property type="match status" value="1"/>
</dbReference>
<dbReference type="Pfam" id="PF13517">
    <property type="entry name" value="FG-GAP_3"/>
    <property type="match status" value="2"/>
</dbReference>
<dbReference type="PANTHER" id="PTHR46580">
    <property type="entry name" value="SENSOR KINASE-RELATED"/>
    <property type="match status" value="1"/>
</dbReference>
<dbReference type="Gene3D" id="2.130.10.130">
    <property type="entry name" value="Integrin alpha, N-terminal"/>
    <property type="match status" value="1"/>
</dbReference>
<dbReference type="PANTHER" id="PTHR46580:SF2">
    <property type="entry name" value="MAM DOMAIN-CONTAINING PROTEIN"/>
    <property type="match status" value="1"/>
</dbReference>
<keyword evidence="4" id="KW-1185">Reference proteome</keyword>
<feature type="domain" description="PASTA" evidence="2">
    <location>
        <begin position="467"/>
        <end position="534"/>
    </location>
</feature>